<comment type="similarity">
    <text evidence="1 3">Belongs to the short-chain dehydrogenases/reductases (SDR) family.</text>
</comment>
<dbReference type="InterPro" id="IPR002347">
    <property type="entry name" value="SDR_fam"/>
</dbReference>
<protein>
    <submittedName>
        <fullName evidence="4">SDR family NAD(P)-dependent oxidoreductase</fullName>
        <ecNumber evidence="4">1.1.1.-</ecNumber>
    </submittedName>
</protein>
<dbReference type="GeneID" id="41329738"/>
<dbReference type="KEGG" id="psyt:DSAG12_01745"/>
<dbReference type="OrthoDB" id="24596at2157"/>
<dbReference type="GO" id="GO:0048038">
    <property type="term" value="F:quinone binding"/>
    <property type="evidence" value="ECO:0007669"/>
    <property type="project" value="TreeGrafter"/>
</dbReference>
<name>A0A5B9D9I6_9ARCH</name>
<dbReference type="GO" id="GO:0006633">
    <property type="term" value="P:fatty acid biosynthetic process"/>
    <property type="evidence" value="ECO:0007669"/>
    <property type="project" value="TreeGrafter"/>
</dbReference>
<keyword evidence="5" id="KW-1185">Reference proteome</keyword>
<evidence type="ECO:0000313" key="4">
    <source>
        <dbReference type="EMBL" id="QEE15918.1"/>
    </source>
</evidence>
<dbReference type="PRINTS" id="PR00081">
    <property type="entry name" value="GDHRDH"/>
</dbReference>
<reference evidence="4 5" key="2">
    <citation type="journal article" date="2024" name="Int. J. Syst. Evol. Microbiol.">
        <title>Promethearchaeum syntrophicum gen. nov., sp. nov., an anaerobic, obligately syntrophic archaeon, the first isolate of the lineage 'Asgard' archaea, and proposal of the new archaeal phylum Promethearchaeota phyl. nov. and kingdom Promethearchaeati regn. nov.</title>
        <authorList>
            <person name="Imachi H."/>
            <person name="Nobu M.K."/>
            <person name="Kato S."/>
            <person name="Takaki Y."/>
            <person name="Miyazaki M."/>
            <person name="Miyata M."/>
            <person name="Ogawara M."/>
            <person name="Saito Y."/>
            <person name="Sakai S."/>
            <person name="Tahara Y.O."/>
            <person name="Takano Y."/>
            <person name="Tasumi E."/>
            <person name="Uematsu K."/>
            <person name="Yoshimura T."/>
            <person name="Itoh T."/>
            <person name="Ohkuma M."/>
            <person name="Takai K."/>
        </authorList>
    </citation>
    <scope>NUCLEOTIDE SEQUENCE [LARGE SCALE GENOMIC DNA]</scope>
    <source>
        <strain evidence="4 5">MK-D1</strain>
    </source>
</reference>
<accession>A0A5B9D9I6</accession>
<dbReference type="Proteomes" id="UP000321408">
    <property type="component" value="Chromosome"/>
</dbReference>
<dbReference type="PANTHER" id="PTHR42760:SF83">
    <property type="entry name" value="(3R)-3-HYDROXYACYL-COA DEHYDROGENASE"/>
    <property type="match status" value="1"/>
</dbReference>
<dbReference type="PANTHER" id="PTHR42760">
    <property type="entry name" value="SHORT-CHAIN DEHYDROGENASES/REDUCTASES FAMILY MEMBER"/>
    <property type="match status" value="1"/>
</dbReference>
<evidence type="ECO:0000256" key="1">
    <source>
        <dbReference type="ARBA" id="ARBA00006484"/>
    </source>
</evidence>
<dbReference type="GO" id="GO:0016616">
    <property type="term" value="F:oxidoreductase activity, acting on the CH-OH group of donors, NAD or NADP as acceptor"/>
    <property type="evidence" value="ECO:0007669"/>
    <property type="project" value="TreeGrafter"/>
</dbReference>
<dbReference type="Gene3D" id="3.40.50.720">
    <property type="entry name" value="NAD(P)-binding Rossmann-like Domain"/>
    <property type="match status" value="1"/>
</dbReference>
<gene>
    <name evidence="4" type="ORF">DSAG12_01745</name>
</gene>
<dbReference type="InterPro" id="IPR020904">
    <property type="entry name" value="Sc_DH/Rdtase_CS"/>
</dbReference>
<dbReference type="RefSeq" id="WP_147662813.1">
    <property type="nucleotide sequence ID" value="NZ_CP042905.2"/>
</dbReference>
<dbReference type="AlphaFoldDB" id="A0A5B9D9I6"/>
<reference evidence="4 5" key="1">
    <citation type="journal article" date="2020" name="Nature">
        <title>Isolation of an archaeon at the prokaryote-eukaryote interface.</title>
        <authorList>
            <person name="Imachi H."/>
            <person name="Nobu M.K."/>
            <person name="Nakahara N."/>
            <person name="Morono Y."/>
            <person name="Ogawara M."/>
            <person name="Takaki Y."/>
            <person name="Takano Y."/>
            <person name="Uematsu K."/>
            <person name="Ikuta T."/>
            <person name="Ito M."/>
            <person name="Matsui Y."/>
            <person name="Miyazaki M."/>
            <person name="Murata K."/>
            <person name="Saito Y."/>
            <person name="Sakai S."/>
            <person name="Song C."/>
            <person name="Tasumi E."/>
            <person name="Yamanaka Y."/>
            <person name="Yamaguchi T."/>
            <person name="Kamagata Y."/>
            <person name="Tamaki H."/>
            <person name="Takai K."/>
        </authorList>
    </citation>
    <scope>NUCLEOTIDE SEQUENCE [LARGE SCALE GENOMIC DNA]</scope>
    <source>
        <strain evidence="4 5">MK-D1</strain>
    </source>
</reference>
<sequence length="271" mass="29340">MKWNFEGKNAFITGGASGIGRQIAMDMASNGASVAILDMNEELGNKTVEELKKAGNGKAIFLKGSVSDKEGVEKLVAQAMTEIGDFDFLINCAGVLRDFLVSRFNEKFWDFTIDVNLKGVAIVSQAFVTKWVNESRAKAKEKGEKYLPVLENKPRVIVNIASLAAEGNAGQVAYSASKAGVVGMTLTMAKELARYNIRSHAVKPTLIDTPILGELLEKDEGKFKKYYDGRIPFGIGQTSYVSDPVCFLCSEGAYFINGSLIPINGGKMDGL</sequence>
<dbReference type="PROSITE" id="PS00061">
    <property type="entry name" value="ADH_SHORT"/>
    <property type="match status" value="1"/>
</dbReference>
<dbReference type="EMBL" id="CP042905">
    <property type="protein sequence ID" value="QEE15918.1"/>
    <property type="molecule type" value="Genomic_DNA"/>
</dbReference>
<evidence type="ECO:0000256" key="2">
    <source>
        <dbReference type="ARBA" id="ARBA00023002"/>
    </source>
</evidence>
<dbReference type="SUPFAM" id="SSF51735">
    <property type="entry name" value="NAD(P)-binding Rossmann-fold domains"/>
    <property type="match status" value="1"/>
</dbReference>
<dbReference type="FunFam" id="3.40.50.720:FF:000084">
    <property type="entry name" value="Short-chain dehydrogenase reductase"/>
    <property type="match status" value="1"/>
</dbReference>
<proteinExistence type="inferred from homology"/>
<dbReference type="Pfam" id="PF00106">
    <property type="entry name" value="adh_short"/>
    <property type="match status" value="1"/>
</dbReference>
<dbReference type="InterPro" id="IPR036291">
    <property type="entry name" value="NAD(P)-bd_dom_sf"/>
</dbReference>
<organism evidence="4 5">
    <name type="scientific">Promethearchaeum syntrophicum</name>
    <dbReference type="NCBI Taxonomy" id="2594042"/>
    <lineage>
        <taxon>Archaea</taxon>
        <taxon>Promethearchaeati</taxon>
        <taxon>Promethearchaeota</taxon>
        <taxon>Promethearchaeia</taxon>
        <taxon>Promethearchaeales</taxon>
        <taxon>Promethearchaeaceae</taxon>
        <taxon>Promethearchaeum</taxon>
    </lineage>
</organism>
<dbReference type="PRINTS" id="PR00080">
    <property type="entry name" value="SDRFAMILY"/>
</dbReference>
<dbReference type="EC" id="1.1.1.-" evidence="4"/>
<evidence type="ECO:0000256" key="3">
    <source>
        <dbReference type="RuleBase" id="RU000363"/>
    </source>
</evidence>
<keyword evidence="2 4" id="KW-0560">Oxidoreductase</keyword>
<evidence type="ECO:0000313" key="5">
    <source>
        <dbReference type="Proteomes" id="UP000321408"/>
    </source>
</evidence>